<dbReference type="EMBL" id="CP043314">
    <property type="protein sequence ID" value="QEK39249.1"/>
    <property type="molecule type" value="Genomic_DNA"/>
</dbReference>
<evidence type="ECO:0000256" key="5">
    <source>
        <dbReference type="ARBA" id="ARBA00022989"/>
    </source>
</evidence>
<proteinExistence type="inferred from homology"/>
<protein>
    <submittedName>
        <fullName evidence="8">AmpG family muropeptide MFS transporter</fullName>
    </submittedName>
</protein>
<reference evidence="8 9" key="1">
    <citation type="submission" date="2019-08" db="EMBL/GenBank/DDBJ databases">
        <title>Highly reduced genomes of protist endosymbionts show evolutionary convergence.</title>
        <authorList>
            <person name="George E."/>
            <person name="Husnik F."/>
            <person name="Tashyreva D."/>
            <person name="Prokopchuk G."/>
            <person name="Horak A."/>
            <person name="Kwong W.K."/>
            <person name="Lukes J."/>
            <person name="Keeling P.J."/>
        </authorList>
    </citation>
    <scope>NUCLEOTIDE SEQUENCE [LARGE SCALE GENOMIC DNA]</scope>
    <source>
        <strain evidence="8">1604HC</strain>
    </source>
</reference>
<feature type="transmembrane region" description="Helical" evidence="7">
    <location>
        <begin position="294"/>
        <end position="313"/>
    </location>
</feature>
<dbReference type="Pfam" id="PF07690">
    <property type="entry name" value="MFS_1"/>
    <property type="match status" value="1"/>
</dbReference>
<dbReference type="InterPro" id="IPR011701">
    <property type="entry name" value="MFS"/>
</dbReference>
<keyword evidence="5 7" id="KW-1133">Transmembrane helix</keyword>
<dbReference type="PANTHER" id="PTHR12778:SF10">
    <property type="entry name" value="MAJOR FACILITATOR SUPERFAMILY DOMAIN-CONTAINING PROTEIN 3"/>
    <property type="match status" value="1"/>
</dbReference>
<evidence type="ECO:0000256" key="2">
    <source>
        <dbReference type="ARBA" id="ARBA00008335"/>
    </source>
</evidence>
<evidence type="ECO:0000256" key="4">
    <source>
        <dbReference type="ARBA" id="ARBA00022692"/>
    </source>
</evidence>
<dbReference type="SUPFAM" id="SSF103473">
    <property type="entry name" value="MFS general substrate transporter"/>
    <property type="match status" value="1"/>
</dbReference>
<evidence type="ECO:0000256" key="1">
    <source>
        <dbReference type="ARBA" id="ARBA00004141"/>
    </source>
</evidence>
<dbReference type="InterPro" id="IPR004752">
    <property type="entry name" value="AmpG_permease/AT-1"/>
</dbReference>
<feature type="transmembrane region" description="Helical" evidence="7">
    <location>
        <begin position="263"/>
        <end position="282"/>
    </location>
</feature>
<comment type="similarity">
    <text evidence="2">Belongs to the major facilitator superfamily.</text>
</comment>
<dbReference type="Proteomes" id="UP000324924">
    <property type="component" value="Chromosome"/>
</dbReference>
<keyword evidence="6 7" id="KW-0472">Membrane</keyword>
<feature type="transmembrane region" description="Helical" evidence="7">
    <location>
        <begin position="77"/>
        <end position="95"/>
    </location>
</feature>
<feature type="transmembrane region" description="Helical" evidence="7">
    <location>
        <begin position="385"/>
        <end position="406"/>
    </location>
</feature>
<gene>
    <name evidence="8" type="ORF">FZC36_02340</name>
</gene>
<accession>A0A5C0UHJ5</accession>
<dbReference type="AlphaFoldDB" id="A0A5C0UHJ5"/>
<evidence type="ECO:0000313" key="8">
    <source>
        <dbReference type="EMBL" id="QEK39249.1"/>
    </source>
</evidence>
<dbReference type="KEGG" id="nabu:FZC36_02340"/>
<organism evidence="8 9">
    <name type="scientific">Candidatus Nesciobacter abundans</name>
    <dbReference type="NCBI Taxonomy" id="2601668"/>
    <lineage>
        <taxon>Bacteria</taxon>
        <taxon>Pseudomonadati</taxon>
        <taxon>Pseudomonadota</taxon>
        <taxon>Alphaproteobacteria</taxon>
        <taxon>Holosporales</taxon>
        <taxon>Holosporaceae</taxon>
        <taxon>Candidatus Nesciobacter</taxon>
    </lineage>
</organism>
<evidence type="ECO:0000256" key="6">
    <source>
        <dbReference type="ARBA" id="ARBA00023136"/>
    </source>
</evidence>
<sequence length="417" mass="47645">MVLYNFSVFSLAMVSAMVYTLPGHTLGYWLADLKVSKKALGLLSISYFIHASKILWVPFFERIKVPFLNKILDIRSSWIFLMMIIPSIGFFILSFRNPLQNQYIFVSVVLLSVFCMSTMDPLLRAHFYKLSNDQNIKKILTLGNIGFRTGLYLALNIYVLISNFVSWNVIYRISSLFMIVASFTIFLLPREKEEEESNFSFKEMFIEPYRDFVSKHKQYLVSVIAIMFLFRLQDKLISPVFYCYFVELGESLRGTISAQHMKYLFSASKIIGGFTAIAGSLASNYYLNKYSYKYNFFISAILHSLSCLPLLLLNNFLQSQYLIVGAILIEKTIRGFASNTFYVYQTSLCSKKYASSQLALLSLSESFGSALIGSCSGYAAEYLGWNYFFILAALISLPVLLFLKALPKNLVVKKSKT</sequence>
<dbReference type="OrthoDB" id="9787815at2"/>
<evidence type="ECO:0000313" key="9">
    <source>
        <dbReference type="Proteomes" id="UP000324924"/>
    </source>
</evidence>
<comment type="subcellular location">
    <subcellularLocation>
        <location evidence="1">Membrane</location>
        <topology evidence="1">Multi-pass membrane protein</topology>
    </subcellularLocation>
</comment>
<dbReference type="PANTHER" id="PTHR12778">
    <property type="entry name" value="SOLUTE CARRIER FAMILY 33 ACETYL-COA TRANSPORTER -RELATED"/>
    <property type="match status" value="1"/>
</dbReference>
<dbReference type="GO" id="GO:0022857">
    <property type="term" value="F:transmembrane transporter activity"/>
    <property type="evidence" value="ECO:0007669"/>
    <property type="project" value="InterPro"/>
</dbReference>
<evidence type="ECO:0000256" key="7">
    <source>
        <dbReference type="SAM" id="Phobius"/>
    </source>
</evidence>
<dbReference type="GO" id="GO:0016020">
    <property type="term" value="C:membrane"/>
    <property type="evidence" value="ECO:0007669"/>
    <property type="project" value="UniProtKB-SubCell"/>
</dbReference>
<dbReference type="Gene3D" id="1.20.1250.20">
    <property type="entry name" value="MFS general substrate transporter like domains"/>
    <property type="match status" value="2"/>
</dbReference>
<name>A0A5C0UHJ5_9PROT</name>
<evidence type="ECO:0000256" key="3">
    <source>
        <dbReference type="ARBA" id="ARBA00022448"/>
    </source>
</evidence>
<feature type="transmembrane region" description="Helical" evidence="7">
    <location>
        <begin position="102"/>
        <end position="119"/>
    </location>
</feature>
<feature type="transmembrane region" description="Helical" evidence="7">
    <location>
        <begin position="6"/>
        <end position="27"/>
    </location>
</feature>
<keyword evidence="3" id="KW-0813">Transport</keyword>
<dbReference type="InterPro" id="IPR036259">
    <property type="entry name" value="MFS_trans_sf"/>
</dbReference>
<feature type="transmembrane region" description="Helical" evidence="7">
    <location>
        <begin position="169"/>
        <end position="188"/>
    </location>
</feature>
<keyword evidence="9" id="KW-1185">Reference proteome</keyword>
<feature type="transmembrane region" description="Helical" evidence="7">
    <location>
        <begin position="139"/>
        <end position="162"/>
    </location>
</feature>
<feature type="transmembrane region" description="Helical" evidence="7">
    <location>
        <begin position="39"/>
        <end position="57"/>
    </location>
</feature>
<keyword evidence="4 7" id="KW-0812">Transmembrane</keyword>